<dbReference type="InterPro" id="IPR001506">
    <property type="entry name" value="Peptidase_M12A"/>
</dbReference>
<dbReference type="GO" id="GO:0030246">
    <property type="term" value="F:carbohydrate binding"/>
    <property type="evidence" value="ECO:0007669"/>
    <property type="project" value="UniProtKB-KW"/>
</dbReference>
<keyword evidence="4" id="KW-1185">Reference proteome</keyword>
<keyword evidence="1" id="KW-0479">Metal-binding</keyword>
<dbReference type="GO" id="GO:0004222">
    <property type="term" value="F:metalloendopeptidase activity"/>
    <property type="evidence" value="ECO:0007669"/>
    <property type="project" value="UniProtKB-UniRule"/>
</dbReference>
<dbReference type="SMART" id="SM00235">
    <property type="entry name" value="ZnMc"/>
    <property type="match status" value="1"/>
</dbReference>
<dbReference type="PANTHER" id="PTHR10127">
    <property type="entry name" value="DISCOIDIN, CUB, EGF, LAMININ , AND ZINC METALLOPROTEASE DOMAIN CONTAINING"/>
    <property type="match status" value="1"/>
</dbReference>
<dbReference type="InterPro" id="IPR035992">
    <property type="entry name" value="Ricin_B-like_lectins"/>
</dbReference>
<dbReference type="RefSeq" id="WP_074608101.1">
    <property type="nucleotide sequence ID" value="NZ_FNGY01000005.1"/>
</dbReference>
<dbReference type="PROSITE" id="PS51257">
    <property type="entry name" value="PROKAR_LIPOPROTEIN"/>
    <property type="match status" value="1"/>
</dbReference>
<dbReference type="CDD" id="cd00161">
    <property type="entry name" value="beta-trefoil_Ricin-like"/>
    <property type="match status" value="1"/>
</dbReference>
<feature type="domain" description="Peptidase M12A" evidence="2">
    <location>
        <begin position="87"/>
        <end position="276"/>
    </location>
</feature>
<protein>
    <submittedName>
        <fullName evidence="3">Ricin-type beta-trefoil lectin domain-like</fullName>
    </submittedName>
</protein>
<feature type="binding site" evidence="1">
    <location>
        <position position="190"/>
    </location>
    <ligand>
        <name>Zn(2+)</name>
        <dbReference type="ChEBI" id="CHEBI:29105"/>
        <note>catalytic</note>
    </ligand>
</feature>
<dbReference type="PROSITE" id="PS50231">
    <property type="entry name" value="RICIN_B_LECTIN"/>
    <property type="match status" value="1"/>
</dbReference>
<accession>A0A1G9W5Y4</accession>
<dbReference type="Pfam" id="PF14200">
    <property type="entry name" value="RicinB_lectin_2"/>
    <property type="match status" value="1"/>
</dbReference>
<dbReference type="OrthoDB" id="3669864at2"/>
<evidence type="ECO:0000313" key="4">
    <source>
        <dbReference type="Proteomes" id="UP000183200"/>
    </source>
</evidence>
<dbReference type="Pfam" id="PF01400">
    <property type="entry name" value="Astacin"/>
    <property type="match status" value="1"/>
</dbReference>
<dbReference type="SUPFAM" id="SSF50370">
    <property type="entry name" value="Ricin B-like lectins"/>
    <property type="match status" value="1"/>
</dbReference>
<feature type="binding site" evidence="1">
    <location>
        <position position="200"/>
    </location>
    <ligand>
        <name>Zn(2+)</name>
        <dbReference type="ChEBI" id="CHEBI:29105"/>
        <note>catalytic</note>
    </ligand>
</feature>
<dbReference type="Proteomes" id="UP000183200">
    <property type="component" value="Unassembled WGS sequence"/>
</dbReference>
<dbReference type="PROSITE" id="PS51864">
    <property type="entry name" value="ASTACIN"/>
    <property type="match status" value="1"/>
</dbReference>
<sequence>MNQSHLKKLIAIVFISSSIIACKKSNDSEQNGAIPGLSKELKAEAYQPKTTGASVKAYYHGELVDLLEIENGKYLFANDIVLNPEDVSLAGKPSNEGAVDGKLWTNRKVYYKFATGISDTLKARWIRATAFWTVAGLDFEFIVADANTADYIELNENSDGSAFSNSIGRKGGAQIISVDTDSFPVGSIAHEIGHALGLHHEQRRPDRDLFINVNTTNSQYVPAPTAFGIGPFDYTSIMIYPSGGVMTRKDGTGWNMQRTQLSAGDRLSTNYKYNQGTHIQGGIYEIEPQHAAGKNLQVAANNSSVAIKTDDDGLNQRWQISHVRDGFYKLVPQNNTGKSLDVEGGSTAAGANVIVYTSGSGSNQLWQIVPSYTDGYFRLIPASARKIGVDVQDTSAADDAAVKMGALSLSQAQLWKFKKIN</sequence>
<evidence type="ECO:0000259" key="2">
    <source>
        <dbReference type="PROSITE" id="PS51864"/>
    </source>
</evidence>
<dbReference type="Gene3D" id="2.80.10.50">
    <property type="match status" value="1"/>
</dbReference>
<dbReference type="InterPro" id="IPR006026">
    <property type="entry name" value="Peptidase_Metallo"/>
</dbReference>
<dbReference type="AlphaFoldDB" id="A0A1G9W5Y4"/>
<dbReference type="SMART" id="SM00458">
    <property type="entry name" value="RICIN"/>
    <property type="match status" value="1"/>
</dbReference>
<dbReference type="SUPFAM" id="SSF55486">
    <property type="entry name" value="Metalloproteases ('zincins'), catalytic domain"/>
    <property type="match status" value="1"/>
</dbReference>
<organism evidence="3 4">
    <name type="scientific">Pedobacter steynii</name>
    <dbReference type="NCBI Taxonomy" id="430522"/>
    <lineage>
        <taxon>Bacteria</taxon>
        <taxon>Pseudomonadati</taxon>
        <taxon>Bacteroidota</taxon>
        <taxon>Sphingobacteriia</taxon>
        <taxon>Sphingobacteriales</taxon>
        <taxon>Sphingobacteriaceae</taxon>
        <taxon>Pedobacter</taxon>
    </lineage>
</organism>
<dbReference type="Gene3D" id="3.40.390.10">
    <property type="entry name" value="Collagenase (Catalytic Domain)"/>
    <property type="match status" value="1"/>
</dbReference>
<dbReference type="PANTHER" id="PTHR10127:SF850">
    <property type="entry name" value="METALLOENDOPEPTIDASE"/>
    <property type="match status" value="1"/>
</dbReference>
<name>A0A1G9W5Y4_9SPHI</name>
<evidence type="ECO:0000313" key="3">
    <source>
        <dbReference type="EMBL" id="SDM79657.1"/>
    </source>
</evidence>
<keyword evidence="1" id="KW-0482">Metalloprotease</keyword>
<feature type="active site" evidence="1">
    <location>
        <position position="191"/>
    </location>
</feature>
<gene>
    <name evidence="3" type="ORF">SAMN05421820_10569</name>
</gene>
<keyword evidence="1" id="KW-0378">Hydrolase</keyword>
<keyword evidence="1" id="KW-0645">Protease</keyword>
<evidence type="ECO:0000256" key="1">
    <source>
        <dbReference type="PROSITE-ProRule" id="PRU01211"/>
    </source>
</evidence>
<comment type="caution">
    <text evidence="1">Lacks conserved residue(s) required for the propagation of feature annotation.</text>
</comment>
<comment type="cofactor">
    <cofactor evidence="1">
        <name>Zn(2+)</name>
        <dbReference type="ChEBI" id="CHEBI:29105"/>
    </cofactor>
    <text evidence="1">Binds 1 zinc ion per subunit.</text>
</comment>
<reference evidence="4" key="1">
    <citation type="submission" date="2016-10" db="EMBL/GenBank/DDBJ databases">
        <authorList>
            <person name="Varghese N."/>
            <person name="Submissions S."/>
        </authorList>
    </citation>
    <scope>NUCLEOTIDE SEQUENCE [LARGE SCALE GENOMIC DNA]</scope>
    <source>
        <strain evidence="4">DSM 19110</strain>
    </source>
</reference>
<dbReference type="InterPro" id="IPR024079">
    <property type="entry name" value="MetalloPept_cat_dom_sf"/>
</dbReference>
<dbReference type="GO" id="GO:0008270">
    <property type="term" value="F:zinc ion binding"/>
    <property type="evidence" value="ECO:0007669"/>
    <property type="project" value="UniProtKB-UniRule"/>
</dbReference>
<dbReference type="GO" id="GO:0006508">
    <property type="term" value="P:proteolysis"/>
    <property type="evidence" value="ECO:0007669"/>
    <property type="project" value="UniProtKB-KW"/>
</dbReference>
<dbReference type="EMBL" id="FNGY01000005">
    <property type="protein sequence ID" value="SDM79657.1"/>
    <property type="molecule type" value="Genomic_DNA"/>
</dbReference>
<feature type="binding site" evidence="1">
    <location>
        <position position="194"/>
    </location>
    <ligand>
        <name>Zn(2+)</name>
        <dbReference type="ChEBI" id="CHEBI:29105"/>
        <note>catalytic</note>
    </ligand>
</feature>
<keyword evidence="3" id="KW-0430">Lectin</keyword>
<dbReference type="InterPro" id="IPR000772">
    <property type="entry name" value="Ricin_B_lectin"/>
</dbReference>
<keyword evidence="1" id="KW-0862">Zinc</keyword>
<proteinExistence type="predicted"/>
<dbReference type="PRINTS" id="PR00480">
    <property type="entry name" value="ASTACIN"/>
</dbReference>